<evidence type="ECO:0000313" key="2">
    <source>
        <dbReference type="EMBL" id="WOJ88377.1"/>
    </source>
</evidence>
<name>A0ABZ0HM56_9HYPH</name>
<sequence>MTHAFACWTAASASAVIPAEALEGADAIFLATHTPMQGFDLGGPGRADIHAENERSVLEALSQPDRKHAFCVVQGEPGSGKSHLIRWLSVNWPKGDDVKLLLRRSDGSLEGALRQLKERLPAEFEPLFAHLGQRHRAAFQGRANIFLGTLAETLESGHFDPPLDDDDWCRKRHPADLLRHGAVRKGWTAPARILALLEGAGGQRNSATADFDLFDIEDLARYCGTVRGSGVSGPTEELARRLIHESDVVNEWRNQGWNAVEIAQQVPGHLRTCLEFLNVLNRRRNHAIQNVLGVSAEGLKALFRQVREVLAKRGQRLILLLEDITSWEGLDDSLIDVLVFNAAVRGDESEIDVCPLISVVGVTPAYYGKLQGNYRGRITHEVLLGRVTKELQDVATFRHRPTRLCFAARYLAAVRAGVDRLNAWAADLVSEPDSPPPNICMGCNKRASCVGTFGEVDGVSLFPFTANALDRLYDGLKESDNGLTWKTPRGMLQAVLLPSLAEPQRLDEGSYPGVAIEPLPIQDHRRADYVLSSNHLARIIETQMVNNSEGERGRMRRIFAYWGDPERAETTEVGGDLALAGVSRSLLTAFNLPWIGSPHARAVRPAANDLVEAPAAAEERAAVAEAEPVAPETRKFPEALRPGGSPARKPEAVARPMNKGPTRPELERLRDELRTWSVGHSITNATDWNKTVHFLVRSLDARTLGLPQSVLDRLVTLEMVKLEGTTSRQRHYLSIGPEAWVRSGLEAYVALKPGGALSSDDQEYNRRKLAAMMRRLGILVSDYVDQRLGRTEDGRRWSPVPVLTQILLARCWLRCAVSPDAPWSEQLRVLLSDEEVTDGDRKARSAPWQEWLSATDQWHNKFRIELRKAMNLSLGEGQGVADLSEAAGAMLRLRETLRFDVSPSDGNDTLVNEYDTVKRLVIDAATALTRIRHVELAQLVDRGKRLMSLLGGRGIAEHLSQVDKVISVVSILLPDIAPEKVGEWKRAFGRIQKRLNEEGPMRTEAFLVTFDEPETSPPADRASLLGWLARAPARDLEDWREIAVLGEQVMRLLLVGAKDIIGAGGSASLEEVHQVGRKIQDVLDKSRPPPTIGVA</sequence>
<evidence type="ECO:0008006" key="4">
    <source>
        <dbReference type="Google" id="ProtNLM"/>
    </source>
</evidence>
<evidence type="ECO:0000256" key="1">
    <source>
        <dbReference type="SAM" id="MobiDB-lite"/>
    </source>
</evidence>
<dbReference type="EMBL" id="CP136862">
    <property type="protein sequence ID" value="WOJ88377.1"/>
    <property type="molecule type" value="Genomic_DNA"/>
</dbReference>
<dbReference type="RefSeq" id="WP_407337814.1">
    <property type="nucleotide sequence ID" value="NZ_CP136862.1"/>
</dbReference>
<feature type="region of interest" description="Disordered" evidence="1">
    <location>
        <begin position="622"/>
        <end position="663"/>
    </location>
</feature>
<accession>A0ABZ0HM56</accession>
<dbReference type="Proteomes" id="UP001626536">
    <property type="component" value="Chromosome"/>
</dbReference>
<dbReference type="SUPFAM" id="SSF52540">
    <property type="entry name" value="P-loop containing nucleoside triphosphate hydrolases"/>
    <property type="match status" value="1"/>
</dbReference>
<organism evidence="2 3">
    <name type="scientific">Methylocapsa polymorpha</name>
    <dbReference type="NCBI Taxonomy" id="3080828"/>
    <lineage>
        <taxon>Bacteria</taxon>
        <taxon>Pseudomonadati</taxon>
        <taxon>Pseudomonadota</taxon>
        <taxon>Alphaproteobacteria</taxon>
        <taxon>Hyphomicrobiales</taxon>
        <taxon>Beijerinckiaceae</taxon>
        <taxon>Methylocapsa</taxon>
    </lineage>
</organism>
<evidence type="ECO:0000313" key="3">
    <source>
        <dbReference type="Proteomes" id="UP001626536"/>
    </source>
</evidence>
<proteinExistence type="predicted"/>
<reference evidence="2 3" key="1">
    <citation type="submission" date="2023-10" db="EMBL/GenBank/DDBJ databases">
        <title>Novel methanotroph of the genus Methylocapsa from a subarctic wetland.</title>
        <authorList>
            <person name="Belova S.E."/>
            <person name="Oshkin I.Y."/>
            <person name="Miroshnikov K."/>
            <person name="Dedysh S.N."/>
        </authorList>
    </citation>
    <scope>NUCLEOTIDE SEQUENCE [LARGE SCALE GENOMIC DNA]</scope>
    <source>
        <strain evidence="2 3">RX1</strain>
    </source>
</reference>
<protein>
    <recommendedName>
        <fullName evidence="4">Orc1-like AAA ATPase domain-containing protein</fullName>
    </recommendedName>
</protein>
<dbReference type="InterPro" id="IPR027417">
    <property type="entry name" value="P-loop_NTPase"/>
</dbReference>
<gene>
    <name evidence="2" type="ORF">RZS28_11055</name>
</gene>
<keyword evidence="3" id="KW-1185">Reference proteome</keyword>